<gene>
    <name evidence="1" type="ORF">NCG91_19375</name>
</gene>
<proteinExistence type="predicted"/>
<comment type="caution">
    <text evidence="1">The sequence shown here is derived from an EMBL/GenBank/DDBJ whole genome shotgun (WGS) entry which is preliminary data.</text>
</comment>
<name>A0ABT0WUZ3_9BURK</name>
<protein>
    <submittedName>
        <fullName evidence="1">Uncharacterized protein</fullName>
    </submittedName>
</protein>
<keyword evidence="2" id="KW-1185">Reference proteome</keyword>
<evidence type="ECO:0000313" key="1">
    <source>
        <dbReference type="EMBL" id="MCM2567772.1"/>
    </source>
</evidence>
<dbReference type="EMBL" id="JAMQGR010000007">
    <property type="protein sequence ID" value="MCM2567772.1"/>
    <property type="molecule type" value="Genomic_DNA"/>
</dbReference>
<accession>A0ABT0WUZ3</accession>
<dbReference type="RefSeq" id="WP_251350842.1">
    <property type="nucleotide sequence ID" value="NZ_JAMQGR010000007.1"/>
</dbReference>
<sequence>MQLVACQLEAFIALHGTGHDGIRDTGVADPEMPVFEDNRLVMMGAVAGPVVNDLRCMRARHAVNTFTKNAERMVQGPSILL</sequence>
<organism evidence="1 2">
    <name type="scientific">Janthinobacterium kumbetense</name>
    <dbReference type="NCBI Taxonomy" id="2950280"/>
    <lineage>
        <taxon>Bacteria</taxon>
        <taxon>Pseudomonadati</taxon>
        <taxon>Pseudomonadota</taxon>
        <taxon>Betaproteobacteria</taxon>
        <taxon>Burkholderiales</taxon>
        <taxon>Oxalobacteraceae</taxon>
        <taxon>Janthinobacterium</taxon>
    </lineage>
</organism>
<reference evidence="1 2" key="1">
    <citation type="submission" date="2022-06" db="EMBL/GenBank/DDBJ databases">
        <title>Janthinobacterium kumbetensis sp. nov., isolated from spring water in Turkey.</title>
        <authorList>
            <person name="Inan Bektas K."/>
            <person name="Belduz A.A."/>
            <person name="Canakci S."/>
            <person name="Nalcaoglu A."/>
            <person name="Ceylan E."/>
            <person name="Kati H."/>
        </authorList>
    </citation>
    <scope>NUCLEOTIDE SEQUENCE [LARGE SCALE GENOMIC DNA]</scope>
    <source>
        <strain evidence="1 2">GK</strain>
    </source>
</reference>
<evidence type="ECO:0000313" key="2">
    <source>
        <dbReference type="Proteomes" id="UP001202243"/>
    </source>
</evidence>
<dbReference type="Proteomes" id="UP001202243">
    <property type="component" value="Unassembled WGS sequence"/>
</dbReference>